<evidence type="ECO:0000313" key="4">
    <source>
        <dbReference type="EMBL" id="MFC7142462.1"/>
    </source>
</evidence>
<evidence type="ECO:0000256" key="2">
    <source>
        <dbReference type="SAM" id="Phobius"/>
    </source>
</evidence>
<dbReference type="Pfam" id="PF24008">
    <property type="entry name" value="DUF7322"/>
    <property type="match status" value="1"/>
</dbReference>
<feature type="transmembrane region" description="Helical" evidence="2">
    <location>
        <begin position="71"/>
        <end position="91"/>
    </location>
</feature>
<gene>
    <name evidence="4" type="ORF">ACFQMA_21815</name>
</gene>
<accession>A0ABD5Y5F5</accession>
<sequence length="124" mass="13361">MSNDADEDDGLLGGAERFESSLGPDVPEVDVPEVDIPSVPGAADAGETDEADAGALDGDVDPEVSRTFWRLVLVFDVALLAMSLGPMFVFFRSDWDTGGPLFVLGVAAFVYGVREYRQFRDGRE</sequence>
<keyword evidence="5" id="KW-1185">Reference proteome</keyword>
<evidence type="ECO:0000259" key="3">
    <source>
        <dbReference type="Pfam" id="PF24008"/>
    </source>
</evidence>
<feature type="compositionally biased region" description="Acidic residues" evidence="1">
    <location>
        <begin position="1"/>
        <end position="10"/>
    </location>
</feature>
<feature type="compositionally biased region" description="Acidic residues" evidence="1">
    <location>
        <begin position="46"/>
        <end position="59"/>
    </location>
</feature>
<reference evidence="4 5" key="1">
    <citation type="journal article" date="2019" name="Int. J. Syst. Evol. Microbiol.">
        <title>The Global Catalogue of Microorganisms (GCM) 10K type strain sequencing project: providing services to taxonomists for standard genome sequencing and annotation.</title>
        <authorList>
            <consortium name="The Broad Institute Genomics Platform"/>
            <consortium name="The Broad Institute Genome Sequencing Center for Infectious Disease"/>
            <person name="Wu L."/>
            <person name="Ma J."/>
        </authorList>
    </citation>
    <scope>NUCLEOTIDE SEQUENCE [LARGE SCALE GENOMIC DNA]</scope>
    <source>
        <strain evidence="4 5">XZYJT29</strain>
    </source>
</reference>
<name>A0ABD5Y5F5_9EURY</name>
<evidence type="ECO:0000256" key="1">
    <source>
        <dbReference type="SAM" id="MobiDB-lite"/>
    </source>
</evidence>
<keyword evidence="2" id="KW-1133">Transmembrane helix</keyword>
<evidence type="ECO:0000313" key="5">
    <source>
        <dbReference type="Proteomes" id="UP001596432"/>
    </source>
</evidence>
<dbReference type="InterPro" id="IPR055746">
    <property type="entry name" value="DUF7322"/>
</dbReference>
<dbReference type="EMBL" id="JBHTAS010000001">
    <property type="protein sequence ID" value="MFC7142462.1"/>
    <property type="molecule type" value="Genomic_DNA"/>
</dbReference>
<feature type="region of interest" description="Disordered" evidence="1">
    <location>
        <begin position="1"/>
        <end position="59"/>
    </location>
</feature>
<feature type="transmembrane region" description="Helical" evidence="2">
    <location>
        <begin position="97"/>
        <end position="113"/>
    </location>
</feature>
<feature type="domain" description="DUF7322" evidence="3">
    <location>
        <begin position="59"/>
        <end position="118"/>
    </location>
</feature>
<dbReference type="AlphaFoldDB" id="A0ABD5Y5F5"/>
<protein>
    <recommendedName>
        <fullName evidence="3">DUF7322 domain-containing protein</fullName>
    </recommendedName>
</protein>
<keyword evidence="2" id="KW-0472">Membrane</keyword>
<dbReference type="GeneID" id="78822803"/>
<feature type="compositionally biased region" description="Low complexity" evidence="1">
    <location>
        <begin position="34"/>
        <end position="45"/>
    </location>
</feature>
<dbReference type="RefSeq" id="WP_274323528.1">
    <property type="nucleotide sequence ID" value="NZ_CP118158.1"/>
</dbReference>
<proteinExistence type="predicted"/>
<keyword evidence="2" id="KW-0812">Transmembrane</keyword>
<organism evidence="4 5">
    <name type="scientific">Halosimplex aquaticum</name>
    <dbReference type="NCBI Taxonomy" id="3026162"/>
    <lineage>
        <taxon>Archaea</taxon>
        <taxon>Methanobacteriati</taxon>
        <taxon>Methanobacteriota</taxon>
        <taxon>Stenosarchaea group</taxon>
        <taxon>Halobacteria</taxon>
        <taxon>Halobacteriales</taxon>
        <taxon>Haloarculaceae</taxon>
        <taxon>Halosimplex</taxon>
    </lineage>
</organism>
<dbReference type="Proteomes" id="UP001596432">
    <property type="component" value="Unassembled WGS sequence"/>
</dbReference>
<comment type="caution">
    <text evidence="4">The sequence shown here is derived from an EMBL/GenBank/DDBJ whole genome shotgun (WGS) entry which is preliminary data.</text>
</comment>